<evidence type="ECO:0000256" key="1">
    <source>
        <dbReference type="SAM" id="MobiDB-lite"/>
    </source>
</evidence>
<gene>
    <name evidence="2" type="ORF">P691DRAFT_782220</name>
</gene>
<accession>A0A9P5X048</accession>
<feature type="compositionally biased region" description="Basic and acidic residues" evidence="1">
    <location>
        <begin position="19"/>
        <end position="30"/>
    </location>
</feature>
<reference evidence="2" key="1">
    <citation type="submission" date="2020-11" db="EMBL/GenBank/DDBJ databases">
        <authorList>
            <consortium name="DOE Joint Genome Institute"/>
            <person name="Ahrendt S."/>
            <person name="Riley R."/>
            <person name="Andreopoulos W."/>
            <person name="Labutti K."/>
            <person name="Pangilinan J."/>
            <person name="Ruiz-Duenas F.J."/>
            <person name="Barrasa J.M."/>
            <person name="Sanchez-Garcia M."/>
            <person name="Camarero S."/>
            <person name="Miyauchi S."/>
            <person name="Serrano A."/>
            <person name="Linde D."/>
            <person name="Babiker R."/>
            <person name="Drula E."/>
            <person name="Ayuso-Fernandez I."/>
            <person name="Pacheco R."/>
            <person name="Padilla G."/>
            <person name="Ferreira P."/>
            <person name="Barriuso J."/>
            <person name="Kellner H."/>
            <person name="Castanera R."/>
            <person name="Alfaro M."/>
            <person name="Ramirez L."/>
            <person name="Pisabarro A.G."/>
            <person name="Kuo A."/>
            <person name="Tritt A."/>
            <person name="Lipzen A."/>
            <person name="He G."/>
            <person name="Yan M."/>
            <person name="Ng V."/>
            <person name="Cullen D."/>
            <person name="Martin F."/>
            <person name="Rosso M.-N."/>
            <person name="Henrissat B."/>
            <person name="Hibbett D."/>
            <person name="Martinez A.T."/>
            <person name="Grigoriev I.V."/>
        </authorList>
    </citation>
    <scope>NUCLEOTIDE SEQUENCE</scope>
    <source>
        <strain evidence="2">MF-IS2</strain>
    </source>
</reference>
<protein>
    <submittedName>
        <fullName evidence="2">Uncharacterized protein</fullName>
    </submittedName>
</protein>
<sequence>MILMKDWDAGMDMHTPRSSPEREALTKSRSEVEGTLAVAHVMAQGEKHAESTQRVDLARTSEVLIDLTKEGREESLGVKGRFEHLLKTGCWFWAGGCAAGACGGPHTKGGLQGSGFWPQCQCKKHGHEGQQKEKKLQQWVRWPQQKGEEEAWWPCGRG</sequence>
<feature type="region of interest" description="Disordered" evidence="1">
    <location>
        <begin position="1"/>
        <end position="30"/>
    </location>
</feature>
<keyword evidence="3" id="KW-1185">Reference proteome</keyword>
<dbReference type="Proteomes" id="UP000807342">
    <property type="component" value="Unassembled WGS sequence"/>
</dbReference>
<dbReference type="EMBL" id="MU152488">
    <property type="protein sequence ID" value="KAF9440491.1"/>
    <property type="molecule type" value="Genomic_DNA"/>
</dbReference>
<name>A0A9P5X048_9AGAR</name>
<comment type="caution">
    <text evidence="2">The sequence shown here is derived from an EMBL/GenBank/DDBJ whole genome shotgun (WGS) entry which is preliminary data.</text>
</comment>
<organism evidence="2 3">
    <name type="scientific">Macrolepiota fuliginosa MF-IS2</name>
    <dbReference type="NCBI Taxonomy" id="1400762"/>
    <lineage>
        <taxon>Eukaryota</taxon>
        <taxon>Fungi</taxon>
        <taxon>Dikarya</taxon>
        <taxon>Basidiomycota</taxon>
        <taxon>Agaricomycotina</taxon>
        <taxon>Agaricomycetes</taxon>
        <taxon>Agaricomycetidae</taxon>
        <taxon>Agaricales</taxon>
        <taxon>Agaricineae</taxon>
        <taxon>Agaricaceae</taxon>
        <taxon>Macrolepiota</taxon>
    </lineage>
</organism>
<dbReference type="AlphaFoldDB" id="A0A9P5X048"/>
<evidence type="ECO:0000313" key="2">
    <source>
        <dbReference type="EMBL" id="KAF9440491.1"/>
    </source>
</evidence>
<evidence type="ECO:0000313" key="3">
    <source>
        <dbReference type="Proteomes" id="UP000807342"/>
    </source>
</evidence>
<proteinExistence type="predicted"/>